<name>A0A914BN45_PATMI</name>
<dbReference type="SMART" id="SM00248">
    <property type="entry name" value="ANK"/>
    <property type="match status" value="2"/>
</dbReference>
<dbReference type="PANTHER" id="PTHR10117:SF54">
    <property type="entry name" value="TRANSIENT RECEPTOR POTENTIAL-GAMMA PROTEIN"/>
    <property type="match status" value="1"/>
</dbReference>
<dbReference type="GO" id="GO:0070679">
    <property type="term" value="F:inositol 1,4,5 trisphosphate binding"/>
    <property type="evidence" value="ECO:0007669"/>
    <property type="project" value="TreeGrafter"/>
</dbReference>
<feature type="transmembrane region" description="Helical" evidence="7">
    <location>
        <begin position="315"/>
        <end position="340"/>
    </location>
</feature>
<reference evidence="9" key="1">
    <citation type="submission" date="2022-11" db="UniProtKB">
        <authorList>
            <consortium name="EnsemblMetazoa"/>
        </authorList>
    </citation>
    <scope>IDENTIFICATION</scope>
</reference>
<dbReference type="RefSeq" id="XP_038077370.1">
    <property type="nucleotide sequence ID" value="XM_038221442.1"/>
</dbReference>
<keyword evidence="7" id="KW-0472">Membrane</keyword>
<keyword evidence="4" id="KW-0407">Ion channel</keyword>
<dbReference type="Pfam" id="PF12796">
    <property type="entry name" value="Ank_2"/>
    <property type="match status" value="1"/>
</dbReference>
<dbReference type="GO" id="GO:0051480">
    <property type="term" value="P:regulation of cytosolic calcium ion concentration"/>
    <property type="evidence" value="ECO:0007669"/>
    <property type="project" value="TreeGrafter"/>
</dbReference>
<dbReference type="Proteomes" id="UP000887568">
    <property type="component" value="Unplaced"/>
</dbReference>
<keyword evidence="1" id="KW-0813">Transport</keyword>
<dbReference type="SMART" id="SM01420">
    <property type="entry name" value="TRP_2"/>
    <property type="match status" value="1"/>
</dbReference>
<evidence type="ECO:0000256" key="3">
    <source>
        <dbReference type="ARBA" id="ARBA00023065"/>
    </source>
</evidence>
<feature type="domain" description="Transient receptor ion channel" evidence="8">
    <location>
        <begin position="166"/>
        <end position="229"/>
    </location>
</feature>
<dbReference type="GO" id="GO:0034703">
    <property type="term" value="C:cation channel complex"/>
    <property type="evidence" value="ECO:0007669"/>
    <property type="project" value="TreeGrafter"/>
</dbReference>
<proteinExistence type="predicted"/>
<dbReference type="GO" id="GO:0005886">
    <property type="term" value="C:plasma membrane"/>
    <property type="evidence" value="ECO:0007669"/>
    <property type="project" value="TreeGrafter"/>
</dbReference>
<dbReference type="EnsemblMetazoa" id="XM_038221442.1">
    <property type="protein sequence ID" value="XP_038077370.1"/>
    <property type="gene ID" value="LOC119745218"/>
</dbReference>
<sequence>MEENEDNIEEAVPLSNIPTDGAFSSSGSKRGSLRGPFLERVKQNDVDGVRALAREHRLEDSSACDELGRTALIVAIDESNYDMIKCLLELQHDAGDALYHAVSVQNAAAVKVLCKNLSESCKSHVINGFPCGRHYPAVMTPLLLAGKNNNFEIIEVLLHHGAKLPDLNDLVYRAESDPYLKFLALVNWYEAASSEAYILLTSDDPLDTIFKLGQSLQEAEETLKVPLFNVECERIENKLADLSVKLLSLARDNGEIGVLLRGGEEGSADPRVPLRIKQAMEIHSFKKFVCHPSSQAYMMHLWDIPRPHCLAKHSWFFYSYLFNIMVVLLYPILCVAYILLPWKTAHFMKRP</sequence>
<evidence type="ECO:0000256" key="4">
    <source>
        <dbReference type="ARBA" id="ARBA00023303"/>
    </source>
</evidence>
<dbReference type="Gene3D" id="1.25.40.20">
    <property type="entry name" value="Ankyrin repeat-containing domain"/>
    <property type="match status" value="1"/>
</dbReference>
<dbReference type="GO" id="GO:0015279">
    <property type="term" value="F:store-operated calcium channel activity"/>
    <property type="evidence" value="ECO:0007669"/>
    <property type="project" value="TreeGrafter"/>
</dbReference>
<dbReference type="SUPFAM" id="SSF48403">
    <property type="entry name" value="Ankyrin repeat"/>
    <property type="match status" value="1"/>
</dbReference>
<evidence type="ECO:0000256" key="1">
    <source>
        <dbReference type="ARBA" id="ARBA00022448"/>
    </source>
</evidence>
<keyword evidence="7" id="KW-0812">Transmembrane</keyword>
<feature type="region of interest" description="Disordered" evidence="6">
    <location>
        <begin position="1"/>
        <end position="34"/>
    </location>
</feature>
<dbReference type="InterPro" id="IPR002110">
    <property type="entry name" value="Ankyrin_rpt"/>
</dbReference>
<evidence type="ECO:0000256" key="5">
    <source>
        <dbReference type="PROSITE-ProRule" id="PRU00023"/>
    </source>
</evidence>
<keyword evidence="5" id="KW-0040">ANK repeat</keyword>
<keyword evidence="10" id="KW-1185">Reference proteome</keyword>
<feature type="compositionally biased region" description="Low complexity" evidence="6">
    <location>
        <begin position="24"/>
        <end position="34"/>
    </location>
</feature>
<evidence type="ECO:0000313" key="10">
    <source>
        <dbReference type="Proteomes" id="UP000887568"/>
    </source>
</evidence>
<dbReference type="InterPro" id="IPR036770">
    <property type="entry name" value="Ankyrin_rpt-contain_sf"/>
</dbReference>
<dbReference type="InterPro" id="IPR002153">
    <property type="entry name" value="TRPC_channel"/>
</dbReference>
<dbReference type="Pfam" id="PF00023">
    <property type="entry name" value="Ank"/>
    <property type="match status" value="1"/>
</dbReference>
<keyword evidence="3" id="KW-0406">Ion transport</keyword>
<dbReference type="OrthoDB" id="2373987at2759"/>
<feature type="repeat" description="ANK" evidence="5">
    <location>
        <begin position="137"/>
        <end position="169"/>
    </location>
</feature>
<keyword evidence="7" id="KW-1133">Transmembrane helix</keyword>
<keyword evidence="2" id="KW-0677">Repeat</keyword>
<evidence type="ECO:0000259" key="8">
    <source>
        <dbReference type="SMART" id="SM01420"/>
    </source>
</evidence>
<protein>
    <recommendedName>
        <fullName evidence="8">Transient receptor ion channel domain-containing protein</fullName>
    </recommendedName>
</protein>
<evidence type="ECO:0000256" key="7">
    <source>
        <dbReference type="SAM" id="Phobius"/>
    </source>
</evidence>
<accession>A0A914BN45</accession>
<dbReference type="PROSITE" id="PS50088">
    <property type="entry name" value="ANK_REPEAT"/>
    <property type="match status" value="1"/>
</dbReference>
<dbReference type="PROSITE" id="PS50297">
    <property type="entry name" value="ANK_REP_REGION"/>
    <property type="match status" value="1"/>
</dbReference>
<evidence type="ECO:0000256" key="2">
    <source>
        <dbReference type="ARBA" id="ARBA00022737"/>
    </source>
</evidence>
<evidence type="ECO:0000256" key="6">
    <source>
        <dbReference type="SAM" id="MobiDB-lite"/>
    </source>
</evidence>
<dbReference type="OMA" id="NVECERI"/>
<dbReference type="PANTHER" id="PTHR10117">
    <property type="entry name" value="TRANSIENT RECEPTOR POTENTIAL CHANNEL"/>
    <property type="match status" value="1"/>
</dbReference>
<dbReference type="AlphaFoldDB" id="A0A914BN45"/>
<evidence type="ECO:0000313" key="9">
    <source>
        <dbReference type="EnsemblMetazoa" id="XP_038077370.1"/>
    </source>
</evidence>
<dbReference type="GeneID" id="119745218"/>
<dbReference type="InterPro" id="IPR013555">
    <property type="entry name" value="TRP_dom"/>
</dbReference>
<organism evidence="9 10">
    <name type="scientific">Patiria miniata</name>
    <name type="common">Bat star</name>
    <name type="synonym">Asterina miniata</name>
    <dbReference type="NCBI Taxonomy" id="46514"/>
    <lineage>
        <taxon>Eukaryota</taxon>
        <taxon>Metazoa</taxon>
        <taxon>Echinodermata</taxon>
        <taxon>Eleutherozoa</taxon>
        <taxon>Asterozoa</taxon>
        <taxon>Asteroidea</taxon>
        <taxon>Valvatacea</taxon>
        <taxon>Valvatida</taxon>
        <taxon>Asterinidae</taxon>
        <taxon>Patiria</taxon>
    </lineage>
</organism>